<organism evidence="8 9">
    <name type="scientific">Kingdonia uniflora</name>
    <dbReference type="NCBI Taxonomy" id="39325"/>
    <lineage>
        <taxon>Eukaryota</taxon>
        <taxon>Viridiplantae</taxon>
        <taxon>Streptophyta</taxon>
        <taxon>Embryophyta</taxon>
        <taxon>Tracheophyta</taxon>
        <taxon>Spermatophyta</taxon>
        <taxon>Magnoliopsida</taxon>
        <taxon>Ranunculales</taxon>
        <taxon>Circaeasteraceae</taxon>
        <taxon>Kingdonia</taxon>
    </lineage>
</organism>
<keyword evidence="4" id="KW-0479">Metal-binding</keyword>
<keyword evidence="5" id="KW-0255">Endonuclease</keyword>
<evidence type="ECO:0000256" key="7">
    <source>
        <dbReference type="ARBA" id="ARBA00022833"/>
    </source>
</evidence>
<dbReference type="PANTHER" id="PTHR46986:SF1">
    <property type="entry name" value="ENDORIBONUCLEASE YBEY, CHLOROPLASTIC"/>
    <property type="match status" value="1"/>
</dbReference>
<dbReference type="GO" id="GO:0046872">
    <property type="term" value="F:metal ion binding"/>
    <property type="evidence" value="ECO:0007669"/>
    <property type="project" value="UniProtKB-KW"/>
</dbReference>
<dbReference type="PROSITE" id="PS01306">
    <property type="entry name" value="UPF0054"/>
    <property type="match status" value="1"/>
</dbReference>
<dbReference type="Gene3D" id="3.40.390.30">
    <property type="entry name" value="Metalloproteases ('zincins'), catalytic domain"/>
    <property type="match status" value="1"/>
</dbReference>
<evidence type="ECO:0000256" key="5">
    <source>
        <dbReference type="ARBA" id="ARBA00022759"/>
    </source>
</evidence>
<protein>
    <submittedName>
        <fullName evidence="8">Uncharacterized protein</fullName>
    </submittedName>
</protein>
<keyword evidence="6" id="KW-0378">Hydrolase</keyword>
<name>A0A7J7N684_9MAGN</name>
<evidence type="ECO:0000256" key="1">
    <source>
        <dbReference type="ARBA" id="ARBA00001947"/>
    </source>
</evidence>
<evidence type="ECO:0000313" key="9">
    <source>
        <dbReference type="Proteomes" id="UP000541444"/>
    </source>
</evidence>
<dbReference type="InterPro" id="IPR023091">
    <property type="entry name" value="MetalPrtase_cat_dom_sf_prd"/>
</dbReference>
<keyword evidence="7" id="KW-0862">Zinc</keyword>
<comment type="cofactor">
    <cofactor evidence="1">
        <name>Zn(2+)</name>
        <dbReference type="ChEBI" id="CHEBI:29105"/>
    </cofactor>
</comment>
<proteinExistence type="inferred from homology"/>
<dbReference type="InterPro" id="IPR020549">
    <property type="entry name" value="YbeY_CS"/>
</dbReference>
<evidence type="ECO:0000256" key="2">
    <source>
        <dbReference type="ARBA" id="ARBA00010875"/>
    </source>
</evidence>
<sequence length="228" mass="25613">MSMFINGKYFFKGLRKKLRFDSDVSPGCVKRKVYPGGRRVTAVEIADKWEVDLSELLLDTKFACGAHTSIAPGTVLIVLVGRFKGKEKRLERLIEDANLNPKDAVKQSALLTELNKHSPQSVIRRFEQRDHAIDSKGVAEYLRALLQELKQRASGNMDEILLSPGISEKQPLHVIMIHGLLHLLGFDHEISDEVETEMESEEEHLLISLGWKGKRLIQCAADNGSSKP</sequence>
<dbReference type="Pfam" id="PF02130">
    <property type="entry name" value="YbeY"/>
    <property type="match status" value="1"/>
</dbReference>
<dbReference type="Proteomes" id="UP000541444">
    <property type="component" value="Unassembled WGS sequence"/>
</dbReference>
<evidence type="ECO:0000256" key="6">
    <source>
        <dbReference type="ARBA" id="ARBA00022801"/>
    </source>
</evidence>
<dbReference type="GO" id="GO:0004519">
    <property type="term" value="F:endonuclease activity"/>
    <property type="evidence" value="ECO:0007669"/>
    <property type="project" value="UniProtKB-KW"/>
</dbReference>
<dbReference type="AlphaFoldDB" id="A0A7J7N684"/>
<dbReference type="OrthoDB" id="1413014at2759"/>
<dbReference type="GO" id="GO:0004222">
    <property type="term" value="F:metalloendopeptidase activity"/>
    <property type="evidence" value="ECO:0007669"/>
    <property type="project" value="InterPro"/>
</dbReference>
<gene>
    <name evidence="8" type="ORF">GIB67_003159</name>
</gene>
<reference evidence="8 9" key="1">
    <citation type="journal article" date="2020" name="IScience">
        <title>Genome Sequencing of the Endangered Kingdonia uniflora (Circaeasteraceae, Ranunculales) Reveals Potential Mechanisms of Evolutionary Specialization.</title>
        <authorList>
            <person name="Sun Y."/>
            <person name="Deng T."/>
            <person name="Zhang A."/>
            <person name="Moore M.J."/>
            <person name="Landis J.B."/>
            <person name="Lin N."/>
            <person name="Zhang H."/>
            <person name="Zhang X."/>
            <person name="Huang J."/>
            <person name="Zhang X."/>
            <person name="Sun H."/>
            <person name="Wang H."/>
        </authorList>
    </citation>
    <scope>NUCLEOTIDE SEQUENCE [LARGE SCALE GENOMIC DNA]</scope>
    <source>
        <strain evidence="8">TB1705</strain>
        <tissue evidence="8">Leaf</tissue>
    </source>
</reference>
<dbReference type="PANTHER" id="PTHR46986">
    <property type="entry name" value="ENDORIBONUCLEASE YBEY, CHLOROPLASTIC"/>
    <property type="match status" value="1"/>
</dbReference>
<keyword evidence="9" id="KW-1185">Reference proteome</keyword>
<evidence type="ECO:0000256" key="4">
    <source>
        <dbReference type="ARBA" id="ARBA00022723"/>
    </source>
</evidence>
<dbReference type="GO" id="GO:0006364">
    <property type="term" value="P:rRNA processing"/>
    <property type="evidence" value="ECO:0007669"/>
    <property type="project" value="InterPro"/>
</dbReference>
<comment type="similarity">
    <text evidence="2">Belongs to the endoribonuclease YbeY family.</text>
</comment>
<evidence type="ECO:0000313" key="8">
    <source>
        <dbReference type="EMBL" id="KAF6162613.1"/>
    </source>
</evidence>
<accession>A0A7J7N684</accession>
<dbReference type="EMBL" id="JACGCM010001019">
    <property type="protein sequence ID" value="KAF6162613.1"/>
    <property type="molecule type" value="Genomic_DNA"/>
</dbReference>
<dbReference type="InterPro" id="IPR002036">
    <property type="entry name" value="YbeY"/>
</dbReference>
<evidence type="ECO:0000256" key="3">
    <source>
        <dbReference type="ARBA" id="ARBA00022722"/>
    </source>
</evidence>
<dbReference type="SUPFAM" id="SSF55486">
    <property type="entry name" value="Metalloproteases ('zincins'), catalytic domain"/>
    <property type="match status" value="1"/>
</dbReference>
<comment type="caution">
    <text evidence="8">The sequence shown here is derived from an EMBL/GenBank/DDBJ whole genome shotgun (WGS) entry which is preliminary data.</text>
</comment>
<keyword evidence="3" id="KW-0540">Nuclease</keyword>